<dbReference type="EMBL" id="CP001403">
    <property type="protein sequence ID" value="ACP44965.1"/>
    <property type="molecule type" value="Genomic_DNA"/>
</dbReference>
<name>C3NBI0_SACI7</name>
<evidence type="ECO:0000313" key="2">
    <source>
        <dbReference type="Proteomes" id="UP000002308"/>
    </source>
</evidence>
<dbReference type="HOGENOM" id="CLU_145828_0_0_2"/>
<dbReference type="Gene3D" id="3.40.50.1010">
    <property type="entry name" value="5'-nuclease"/>
    <property type="match status" value="1"/>
</dbReference>
<organism evidence="1 2">
    <name type="scientific">Saccharolobus islandicus (strain Y.G.57.14 / Yellowstone #1)</name>
    <name type="common">Sulfolobus islandicus</name>
    <dbReference type="NCBI Taxonomy" id="439386"/>
    <lineage>
        <taxon>Archaea</taxon>
        <taxon>Thermoproteota</taxon>
        <taxon>Thermoprotei</taxon>
        <taxon>Sulfolobales</taxon>
        <taxon>Sulfolobaceae</taxon>
        <taxon>Saccharolobus</taxon>
    </lineage>
</organism>
<sequence length="108" mass="12358">MLSTLRLYLQIFFKRLDKIVEKFKRKYSLIITTSGLSFALKEGIDVNKALDEGVKVLVYSHKFQPLEGLSVEETEAVLLAKDLNYYLITADDKVKEFAEKEGVKVIVL</sequence>
<evidence type="ECO:0008006" key="3">
    <source>
        <dbReference type="Google" id="ProtNLM"/>
    </source>
</evidence>
<evidence type="ECO:0000313" key="1">
    <source>
        <dbReference type="EMBL" id="ACP44965.1"/>
    </source>
</evidence>
<dbReference type="Proteomes" id="UP000002308">
    <property type="component" value="Chromosome"/>
</dbReference>
<proteinExistence type="predicted"/>
<dbReference type="KEGG" id="siy:YG5714_0676"/>
<accession>C3NBI0</accession>
<dbReference type="AlphaFoldDB" id="C3NBI0"/>
<gene>
    <name evidence="1" type="ordered locus">YG5714_0676</name>
</gene>
<protein>
    <recommendedName>
        <fullName evidence="3">VapC9 PIN-like domain-containing protein</fullName>
    </recommendedName>
</protein>
<reference evidence="1 2" key="1">
    <citation type="journal article" date="2009" name="Proc. Natl. Acad. Sci. U.S.A.">
        <title>Biogeography of the Sulfolobus islandicus pan-genome.</title>
        <authorList>
            <person name="Reno M.L."/>
            <person name="Held N.L."/>
            <person name="Fields C.J."/>
            <person name="Burke P.V."/>
            <person name="Whitaker R.J."/>
        </authorList>
    </citation>
    <scope>NUCLEOTIDE SEQUENCE [LARGE SCALE GENOMIC DNA]</scope>
    <source>
        <strain evidence="2">Y.G.57.14 / Yellowstone #1</strain>
    </source>
</reference>